<dbReference type="KEGG" id="abs:AZOBR_p440181"/>
<evidence type="ECO:0000313" key="2">
    <source>
        <dbReference type="Proteomes" id="UP000007319"/>
    </source>
</evidence>
<reference evidence="1 2" key="1">
    <citation type="journal article" date="2011" name="PLoS Genet.">
        <title>Azospirillum genomes reveal transition of bacteria from aquatic to terrestrial environments.</title>
        <authorList>
            <person name="Wisniewski-Dye F."/>
            <person name="Borziak K."/>
            <person name="Khalsa-Moyers G."/>
            <person name="Alexandre G."/>
            <person name="Sukharnikov L.O."/>
            <person name="Wuichet K."/>
            <person name="Hurst G.B."/>
            <person name="McDonald W.H."/>
            <person name="Robertson J.S."/>
            <person name="Barbe V."/>
            <person name="Calteau A."/>
            <person name="Rouy Z."/>
            <person name="Mangenot S."/>
            <person name="Prigent-Combaret C."/>
            <person name="Normand P."/>
            <person name="Boyer M."/>
            <person name="Siguier P."/>
            <person name="Dessaux Y."/>
            <person name="Elmerich C."/>
            <person name="Condemine G."/>
            <person name="Krishnen G."/>
            <person name="Kennedy I."/>
            <person name="Paterson A.H."/>
            <person name="Gonzalez V."/>
            <person name="Mavingui P."/>
            <person name="Zhulin I.B."/>
        </authorList>
    </citation>
    <scope>NUCLEOTIDE SEQUENCE [LARGE SCALE GENOMIC DNA]</scope>
    <source>
        <strain evidence="1 2">Sp245</strain>
    </source>
</reference>
<sequence>MAAPFPKNLHTYIYVRTYEK</sequence>
<name>A0A9P1NRU7_9PROT</name>
<evidence type="ECO:0000313" key="1">
    <source>
        <dbReference type="EMBL" id="CCD03468.1"/>
    </source>
</evidence>
<gene>
    <name evidence="1" type="ORF">AZOBR_p440181</name>
</gene>
<geneLocation type="plasmid" evidence="1 2">
    <name>AZOBR_p4</name>
</geneLocation>
<dbReference type="Proteomes" id="UP000007319">
    <property type="component" value="Plasmid AZOBR_p4"/>
</dbReference>
<keyword evidence="1" id="KW-0614">Plasmid</keyword>
<dbReference type="EMBL" id="HE577331">
    <property type="protein sequence ID" value="CCD03468.1"/>
    <property type="molecule type" value="Genomic_DNA"/>
</dbReference>
<keyword evidence="2" id="KW-1185">Reference proteome</keyword>
<proteinExistence type="predicted"/>
<organism evidence="1 2">
    <name type="scientific">Azospirillum baldaniorum</name>
    <dbReference type="NCBI Taxonomy" id="1064539"/>
    <lineage>
        <taxon>Bacteria</taxon>
        <taxon>Pseudomonadati</taxon>
        <taxon>Pseudomonadota</taxon>
        <taxon>Alphaproteobacteria</taxon>
        <taxon>Rhodospirillales</taxon>
        <taxon>Azospirillaceae</taxon>
        <taxon>Azospirillum</taxon>
    </lineage>
</organism>
<dbReference type="AlphaFoldDB" id="A0A9P1NRU7"/>
<protein>
    <submittedName>
        <fullName evidence="1">Uncharacterized protein</fullName>
    </submittedName>
</protein>
<accession>A0A9P1NRU7</accession>